<dbReference type="AlphaFoldDB" id="A0A022QA31"/>
<reference evidence="6 7" key="1">
    <citation type="journal article" date="2013" name="Proc. Natl. Acad. Sci. U.S.A.">
        <title>Fine-scale variation in meiotic recombination in Mimulus inferred from population shotgun sequencing.</title>
        <authorList>
            <person name="Hellsten U."/>
            <person name="Wright K.M."/>
            <person name="Jenkins J."/>
            <person name="Shu S."/>
            <person name="Yuan Y."/>
            <person name="Wessler S.R."/>
            <person name="Schmutz J."/>
            <person name="Willis J.H."/>
            <person name="Rokhsar D.S."/>
        </authorList>
    </citation>
    <scope>NUCLEOTIDE SEQUENCE [LARGE SCALE GENOMIC DNA]</scope>
    <source>
        <strain evidence="7">cv. DUN x IM62</strain>
    </source>
</reference>
<dbReference type="Proteomes" id="UP000030748">
    <property type="component" value="Unassembled WGS sequence"/>
</dbReference>
<evidence type="ECO:0000256" key="2">
    <source>
        <dbReference type="ARBA" id="ARBA00022723"/>
    </source>
</evidence>
<dbReference type="Pfam" id="PF03055">
    <property type="entry name" value="RPE65"/>
    <property type="match status" value="1"/>
</dbReference>
<organism evidence="6 7">
    <name type="scientific">Erythranthe guttata</name>
    <name type="common">Yellow monkey flower</name>
    <name type="synonym">Mimulus guttatus</name>
    <dbReference type="NCBI Taxonomy" id="4155"/>
    <lineage>
        <taxon>Eukaryota</taxon>
        <taxon>Viridiplantae</taxon>
        <taxon>Streptophyta</taxon>
        <taxon>Embryophyta</taxon>
        <taxon>Tracheophyta</taxon>
        <taxon>Spermatophyta</taxon>
        <taxon>Magnoliopsida</taxon>
        <taxon>eudicotyledons</taxon>
        <taxon>Gunneridae</taxon>
        <taxon>Pentapetalae</taxon>
        <taxon>asterids</taxon>
        <taxon>lamiids</taxon>
        <taxon>Lamiales</taxon>
        <taxon>Phrymaceae</taxon>
        <taxon>Erythranthe</taxon>
    </lineage>
</organism>
<dbReference type="EMBL" id="KI632002">
    <property type="protein sequence ID" value="EYU25532.1"/>
    <property type="molecule type" value="Genomic_DNA"/>
</dbReference>
<feature type="binding site" evidence="5">
    <location>
        <position position="121"/>
    </location>
    <ligand>
        <name>Fe cation</name>
        <dbReference type="ChEBI" id="CHEBI:24875"/>
        <note>catalytic</note>
    </ligand>
</feature>
<comment type="cofactor">
    <cofactor evidence="5">
        <name>Fe(2+)</name>
        <dbReference type="ChEBI" id="CHEBI:29033"/>
    </cofactor>
    <text evidence="5">Binds 1 Fe(2+) ion per subunit.</text>
</comment>
<name>A0A022QA31_ERYGU</name>
<keyword evidence="4 5" id="KW-0408">Iron</keyword>
<evidence type="ECO:0000256" key="5">
    <source>
        <dbReference type="PIRSR" id="PIRSR604294-1"/>
    </source>
</evidence>
<evidence type="ECO:0000313" key="7">
    <source>
        <dbReference type="Proteomes" id="UP000030748"/>
    </source>
</evidence>
<keyword evidence="3" id="KW-0223">Dioxygenase</keyword>
<proteinExistence type="inferred from homology"/>
<evidence type="ECO:0000256" key="4">
    <source>
        <dbReference type="ARBA" id="ARBA00023004"/>
    </source>
</evidence>
<keyword evidence="7" id="KW-1185">Reference proteome</keyword>
<evidence type="ECO:0000256" key="1">
    <source>
        <dbReference type="ARBA" id="ARBA00006787"/>
    </source>
</evidence>
<protein>
    <submittedName>
        <fullName evidence="6">Uncharacterized protein</fullName>
    </submittedName>
</protein>
<evidence type="ECO:0000313" key="6">
    <source>
        <dbReference type="EMBL" id="EYU25532.1"/>
    </source>
</evidence>
<dbReference type="GO" id="GO:0046872">
    <property type="term" value="F:metal ion binding"/>
    <property type="evidence" value="ECO:0007669"/>
    <property type="project" value="UniProtKB-KW"/>
</dbReference>
<sequence length="132" mass="14429">MTKGEIVRIREDSDFGFSTRVRLLPGSRDADEDSGLVKLDVSLCSDDCVVGTRMYEPGCTGGEPFFVANNSAADEDDSYLVTYVYNEINQESKFLVMDAKSPILEIVAAVKLPGRVPDGLHGLFVTENCLSQ</sequence>
<dbReference type="GO" id="GO:0016702">
    <property type="term" value="F:oxidoreductase activity, acting on single donors with incorporation of molecular oxygen, incorporation of two atoms of oxygen"/>
    <property type="evidence" value="ECO:0007669"/>
    <property type="project" value="InterPro"/>
</dbReference>
<keyword evidence="2 5" id="KW-0479">Metal-binding</keyword>
<comment type="similarity">
    <text evidence="1">Belongs to the carotenoid oxygenase family.</text>
</comment>
<keyword evidence="3" id="KW-0560">Oxidoreductase</keyword>
<dbReference type="PANTHER" id="PTHR10543">
    <property type="entry name" value="BETA-CAROTENE DIOXYGENASE"/>
    <property type="match status" value="1"/>
</dbReference>
<dbReference type="STRING" id="4155.A0A022QA31"/>
<dbReference type="PANTHER" id="PTHR10543:SF46">
    <property type="entry name" value="CAROTENOID CLEAVAGE DIOXYGENASE 4, CHLOROPLASTIC-RELATED"/>
    <property type="match status" value="1"/>
</dbReference>
<evidence type="ECO:0000256" key="3">
    <source>
        <dbReference type="ARBA" id="ARBA00022964"/>
    </source>
</evidence>
<dbReference type="InterPro" id="IPR004294">
    <property type="entry name" value="Carotenoid_Oase"/>
</dbReference>
<gene>
    <name evidence="6" type="ORF">MIMGU_mgv1a023420mg</name>
</gene>
<dbReference type="eggNOG" id="KOG1285">
    <property type="taxonomic scope" value="Eukaryota"/>
</dbReference>
<accession>A0A022QA31</accession>